<gene>
    <name evidence="2" type="ordered locus">LLO_3256</name>
</gene>
<dbReference type="GeneID" id="40927436"/>
<dbReference type="OrthoDB" id="5488574at2"/>
<keyword evidence="3" id="KW-1185">Reference proteome</keyword>
<evidence type="ECO:0000313" key="2">
    <source>
        <dbReference type="EMBL" id="CBJ13715.1"/>
    </source>
</evidence>
<keyword evidence="1" id="KW-0732">Signal</keyword>
<protein>
    <recommendedName>
        <fullName evidence="4">Secreted protein</fullName>
    </recommendedName>
</protein>
<dbReference type="AlphaFoldDB" id="D3HMM1"/>
<feature type="signal peptide" evidence="1">
    <location>
        <begin position="1"/>
        <end position="20"/>
    </location>
</feature>
<reference evidence="2 3" key="1">
    <citation type="journal article" date="2010" name="PLoS Genet.">
        <title>Analysis of the Legionella longbeachae genome and transcriptome uncovers unique strategies to cause Legionnaires' disease.</title>
        <authorList>
            <person name="Cazalet C."/>
            <person name="Gomez-Valero L."/>
            <person name="Rusniok C."/>
            <person name="Lomma M."/>
            <person name="Dervins-Ravault D."/>
            <person name="Newton H."/>
            <person name="Sansom F."/>
            <person name="Jarraud S."/>
            <person name="Zidane N."/>
            <person name="Ma L."/>
            <person name="Bouchier C."/>
            <person name="Etienne J."/>
            <person name="Hartland E."/>
            <person name="Buchrieser C."/>
        </authorList>
    </citation>
    <scope>NUCLEOTIDE SEQUENCE [LARGE SCALE GENOMIC DNA]</scope>
    <source>
        <strain evidence="2 3">NSW150</strain>
    </source>
</reference>
<evidence type="ECO:0000313" key="3">
    <source>
        <dbReference type="Proteomes" id="UP000001060"/>
    </source>
</evidence>
<dbReference type="Proteomes" id="UP000001060">
    <property type="component" value="Chromosome"/>
</dbReference>
<feature type="chain" id="PRO_5003046178" description="Secreted protein" evidence="1">
    <location>
        <begin position="21"/>
        <end position="452"/>
    </location>
</feature>
<evidence type="ECO:0008006" key="4">
    <source>
        <dbReference type="Google" id="ProtNLM"/>
    </source>
</evidence>
<dbReference type="RefSeq" id="WP_003634254.1">
    <property type="nucleotide sequence ID" value="NC_013861.1"/>
</dbReference>
<dbReference type="HOGENOM" id="CLU_651924_0_0_6"/>
<evidence type="ECO:0000256" key="1">
    <source>
        <dbReference type="SAM" id="SignalP"/>
    </source>
</evidence>
<dbReference type="eggNOG" id="ENOG5033H61">
    <property type="taxonomic scope" value="Bacteria"/>
</dbReference>
<accession>D3HMM1</accession>
<organism evidence="2 3">
    <name type="scientific">Legionella longbeachae serogroup 1 (strain NSW150)</name>
    <dbReference type="NCBI Taxonomy" id="661367"/>
    <lineage>
        <taxon>Bacteria</taxon>
        <taxon>Pseudomonadati</taxon>
        <taxon>Pseudomonadota</taxon>
        <taxon>Gammaproteobacteria</taxon>
        <taxon>Legionellales</taxon>
        <taxon>Legionellaceae</taxon>
        <taxon>Legionella</taxon>
    </lineage>
</organism>
<sequence>MIKKKLVVTFLGFWAVNCFSFGVDVCFNSPTTTPVIQNCINLDSSCRTSNLTKAQEVTCRIAALADGLSGLSGSNNIIGGRSLVHSDSTYLMAQLIGFTPWQAYQIMIYDEATDQSDYVPYNQNGAQMLTDDEIANCRDHWGPSMPNQCLIITRVMSGIYKFNYTTGGMLLHLHARFSPDGTPPPALPYPTDYLSEANKPYEVVLNNFHAWVFDERINACSSGILHADTPPYASKSACEDSSRTLYSPMYFFAPGISPKPIPFVTTLGPLIINESTPNTIATDASFNAYIKPHDVTYAKPGIFFHALADRYSHHMCTDNSYFYQDSNGNYTSVYSKVLCAQGSHFLWHAWEQGTNQSTSNLAAQYQTMRPALEAIFDQLVAYRKFLGGTVKPIDKAALMNELMTVLAIEDPVTRLNNMVNLMEAHGALSLPGHGTTANLTIDQWLTLAGAPI</sequence>
<dbReference type="EMBL" id="FN650140">
    <property type="protein sequence ID" value="CBJ13715.1"/>
    <property type="molecule type" value="Genomic_DNA"/>
</dbReference>
<name>D3HMM1_LEGLN</name>
<proteinExistence type="predicted"/>
<dbReference type="KEGG" id="llo:LLO_3256"/>